<reference evidence="5 6" key="1">
    <citation type="submission" date="2020-09" db="EMBL/GenBank/DDBJ databases">
        <title>Characterization and genome sequencing of Ruminiclostridium sp. nov. MA18.</title>
        <authorList>
            <person name="Rettenmaier R."/>
            <person name="Kowollik M.-L."/>
            <person name="Liebl W."/>
            <person name="Zverlov V."/>
        </authorList>
    </citation>
    <scope>NUCLEOTIDE SEQUENCE [LARGE SCALE GENOMIC DNA]</scope>
    <source>
        <strain evidence="5 6">MA18</strain>
    </source>
</reference>
<dbReference type="Pfam" id="PF26011">
    <property type="entry name" value="Beta-barrel_RND_rel"/>
    <property type="match status" value="1"/>
</dbReference>
<dbReference type="KEGG" id="rher:EHE19_008750"/>
<keyword evidence="1" id="KW-0472">Membrane</keyword>
<keyword evidence="1" id="KW-0812">Transmembrane</keyword>
<dbReference type="OrthoDB" id="1834786at2"/>
<evidence type="ECO:0000313" key="5">
    <source>
        <dbReference type="EMBL" id="QNU68468.1"/>
    </source>
</evidence>
<evidence type="ECO:0000313" key="6">
    <source>
        <dbReference type="Proteomes" id="UP000306409"/>
    </source>
</evidence>
<sequence length="417" mass="46220">MKGVFKKQSVKIGTLILIVFLLIYLPALLYIVNSNGVKTDLLRIGTIEEIQNIDGVFVRNEEVINSPDTGSCVMDAAEGEKVPAYYRIASVVKNVPVSTYEELKKKELEIARAQEAQRENVSKFSGDLNKMDNEIISKVKELAQQSVRGSLVESNDTINKINSIVYKKSDVFGDNSKSAAYINKLKNEKAAIENKLNKNIVEVKTNSAGLISFAVDGYESVLTPDSIRNTTPKTLDMIITKETNRDFNIIDAKKGKPIAKLVKGLESYFIAAVNESESSDFALDRNVTIRINDTGYSMDSKIIYSSDVIDGKRIIAFRFDTGLNETVGLRRINADIVLSSSSGLKVPHSCLMNIDKKNRTAEIFLVDGMTAKKVKVRINGMNSDAVIIDEIDGQTSVLLYKKYILNPLNIQEGQIIN</sequence>
<evidence type="ECO:0008006" key="7">
    <source>
        <dbReference type="Google" id="ProtNLM"/>
    </source>
</evidence>
<organism evidence="5 6">
    <name type="scientific">Ruminiclostridium herbifermentans</name>
    <dbReference type="NCBI Taxonomy" id="2488810"/>
    <lineage>
        <taxon>Bacteria</taxon>
        <taxon>Bacillati</taxon>
        <taxon>Bacillota</taxon>
        <taxon>Clostridia</taxon>
        <taxon>Eubacteriales</taxon>
        <taxon>Oscillospiraceae</taxon>
        <taxon>Ruminiclostridium</taxon>
    </lineage>
</organism>
<dbReference type="Pfam" id="PF26012">
    <property type="entry name" value="HH_RND_rel"/>
    <property type="match status" value="1"/>
</dbReference>
<dbReference type="AlphaFoldDB" id="A0A4U7JJ99"/>
<feature type="transmembrane region" description="Helical" evidence="1">
    <location>
        <begin position="12"/>
        <end position="32"/>
    </location>
</feature>
<feature type="domain" description="RND related alpha-helical hairpin" evidence="3">
    <location>
        <begin position="99"/>
        <end position="199"/>
    </location>
</feature>
<protein>
    <recommendedName>
        <fullName evidence="7">HlyD family secretion protein</fullName>
    </recommendedName>
</protein>
<evidence type="ECO:0000256" key="1">
    <source>
        <dbReference type="SAM" id="Phobius"/>
    </source>
</evidence>
<name>A0A4U7JJ99_9FIRM</name>
<dbReference type="InterPro" id="IPR058728">
    <property type="entry name" value="HH_RND-rel"/>
</dbReference>
<feature type="domain" description="RND related beta-barrel" evidence="2">
    <location>
        <begin position="268"/>
        <end position="339"/>
    </location>
</feature>
<accession>A0A4U7JJ99</accession>
<evidence type="ECO:0000259" key="2">
    <source>
        <dbReference type="Pfam" id="PF26011"/>
    </source>
</evidence>
<dbReference type="Proteomes" id="UP000306409">
    <property type="component" value="Chromosome"/>
</dbReference>
<dbReference type="InterPro" id="IPR058729">
    <property type="entry name" value="Beta-barrel_RND-rel"/>
</dbReference>
<dbReference type="InterPro" id="IPR058709">
    <property type="entry name" value="BSH_RND-rel"/>
</dbReference>
<dbReference type="Pfam" id="PF26018">
    <property type="entry name" value="BSH_RND_rel"/>
    <property type="match status" value="1"/>
</dbReference>
<gene>
    <name evidence="5" type="ORF">EHE19_008750</name>
</gene>
<keyword evidence="1" id="KW-1133">Transmembrane helix</keyword>
<proteinExistence type="predicted"/>
<dbReference type="RefSeq" id="WP_137696302.1">
    <property type="nucleotide sequence ID" value="NZ_CP061336.1"/>
</dbReference>
<feature type="domain" description="RND related barrel-sandwich hybrid" evidence="4">
    <location>
        <begin position="61"/>
        <end position="262"/>
    </location>
</feature>
<dbReference type="EMBL" id="CP061336">
    <property type="protein sequence ID" value="QNU68468.1"/>
    <property type="molecule type" value="Genomic_DNA"/>
</dbReference>
<keyword evidence="6" id="KW-1185">Reference proteome</keyword>
<evidence type="ECO:0000259" key="4">
    <source>
        <dbReference type="Pfam" id="PF26018"/>
    </source>
</evidence>
<evidence type="ECO:0000259" key="3">
    <source>
        <dbReference type="Pfam" id="PF26012"/>
    </source>
</evidence>